<evidence type="ECO:0000256" key="1">
    <source>
        <dbReference type="SAM" id="MobiDB-lite"/>
    </source>
</evidence>
<proteinExistence type="predicted"/>
<dbReference type="Gramene" id="ONK63323">
    <property type="protein sequence ID" value="ONK63323"/>
    <property type="gene ID" value="A4U43_C07F13820"/>
</dbReference>
<dbReference type="Proteomes" id="UP000243459">
    <property type="component" value="Chromosome 7"/>
</dbReference>
<feature type="region of interest" description="Disordered" evidence="1">
    <location>
        <begin position="1"/>
        <end position="21"/>
    </location>
</feature>
<evidence type="ECO:0000313" key="2">
    <source>
        <dbReference type="EMBL" id="ONK63323.1"/>
    </source>
</evidence>
<dbReference type="EMBL" id="CM007387">
    <property type="protein sequence ID" value="ONK63323.1"/>
    <property type="molecule type" value="Genomic_DNA"/>
</dbReference>
<name>A0A5P1EC15_ASPOF</name>
<reference evidence="3" key="1">
    <citation type="journal article" date="2017" name="Nat. Commun.">
        <title>The asparagus genome sheds light on the origin and evolution of a young Y chromosome.</title>
        <authorList>
            <person name="Harkess A."/>
            <person name="Zhou J."/>
            <person name="Xu C."/>
            <person name="Bowers J.E."/>
            <person name="Van der Hulst R."/>
            <person name="Ayyampalayam S."/>
            <person name="Mercati F."/>
            <person name="Riccardi P."/>
            <person name="McKain M.R."/>
            <person name="Kakrana A."/>
            <person name="Tang H."/>
            <person name="Ray J."/>
            <person name="Groenendijk J."/>
            <person name="Arikit S."/>
            <person name="Mathioni S.M."/>
            <person name="Nakano M."/>
            <person name="Shan H."/>
            <person name="Telgmann-Rauber A."/>
            <person name="Kanno A."/>
            <person name="Yue Z."/>
            <person name="Chen H."/>
            <person name="Li W."/>
            <person name="Chen Y."/>
            <person name="Xu X."/>
            <person name="Zhang Y."/>
            <person name="Luo S."/>
            <person name="Chen H."/>
            <person name="Gao J."/>
            <person name="Mao Z."/>
            <person name="Pires J.C."/>
            <person name="Luo M."/>
            <person name="Kudrna D."/>
            <person name="Wing R.A."/>
            <person name="Meyers B.C."/>
            <person name="Yi K."/>
            <person name="Kong H."/>
            <person name="Lavrijsen P."/>
            <person name="Sunseri F."/>
            <person name="Falavigna A."/>
            <person name="Ye Y."/>
            <person name="Leebens-Mack J.H."/>
            <person name="Chen G."/>
        </authorList>
    </citation>
    <scope>NUCLEOTIDE SEQUENCE [LARGE SCALE GENOMIC DNA]</scope>
    <source>
        <strain evidence="3">cv. DH0086</strain>
    </source>
</reference>
<sequence>MDTCLPPQPSSPFSPPPLPPPTLIFAEDSKCNNILSIGDYVWYDQAIYTEDSSSNYGGKECSVCDHARNDIGSGMNKGRFNAEIRKRNETHKEGETEKRVEVYGDGLLVKDEREKDRIFWETCLASGYP</sequence>
<evidence type="ECO:0000313" key="3">
    <source>
        <dbReference type="Proteomes" id="UP000243459"/>
    </source>
</evidence>
<keyword evidence="3" id="KW-1185">Reference proteome</keyword>
<accession>A0A5P1EC15</accession>
<gene>
    <name evidence="2" type="ORF">A4U43_C07F13820</name>
</gene>
<protein>
    <submittedName>
        <fullName evidence="2">Uncharacterized protein</fullName>
    </submittedName>
</protein>
<organism evidence="2 3">
    <name type="scientific">Asparagus officinalis</name>
    <name type="common">Garden asparagus</name>
    <dbReference type="NCBI Taxonomy" id="4686"/>
    <lineage>
        <taxon>Eukaryota</taxon>
        <taxon>Viridiplantae</taxon>
        <taxon>Streptophyta</taxon>
        <taxon>Embryophyta</taxon>
        <taxon>Tracheophyta</taxon>
        <taxon>Spermatophyta</taxon>
        <taxon>Magnoliopsida</taxon>
        <taxon>Liliopsida</taxon>
        <taxon>Asparagales</taxon>
        <taxon>Asparagaceae</taxon>
        <taxon>Asparagoideae</taxon>
        <taxon>Asparagus</taxon>
    </lineage>
</organism>
<dbReference type="AlphaFoldDB" id="A0A5P1EC15"/>